<dbReference type="InterPro" id="IPR021584">
    <property type="entry name" value="TSP9"/>
</dbReference>
<dbReference type="Pfam" id="PF11493">
    <property type="entry name" value="TSP9"/>
    <property type="match status" value="1"/>
</dbReference>
<dbReference type="EMBL" id="CM000140">
    <property type="protein sequence ID" value="EAZ29131.1"/>
    <property type="molecule type" value="Genomic_DNA"/>
</dbReference>
<dbReference type="Proteomes" id="UP000007752">
    <property type="component" value="Chromosome 3"/>
</dbReference>
<evidence type="ECO:0000313" key="2">
    <source>
        <dbReference type="EMBL" id="EAZ29131.1"/>
    </source>
</evidence>
<dbReference type="AlphaFoldDB" id="A3AP92"/>
<accession>A3AP92</accession>
<feature type="region of interest" description="Disordered" evidence="1">
    <location>
        <begin position="89"/>
        <end position="135"/>
    </location>
</feature>
<evidence type="ECO:0000256" key="1">
    <source>
        <dbReference type="SAM" id="MobiDB-lite"/>
    </source>
</evidence>
<reference evidence="2" key="1">
    <citation type="journal article" date="2005" name="PLoS Biol.">
        <title>The genomes of Oryza sativa: a history of duplications.</title>
        <authorList>
            <person name="Yu J."/>
            <person name="Wang J."/>
            <person name="Lin W."/>
            <person name="Li S."/>
            <person name="Li H."/>
            <person name="Zhou J."/>
            <person name="Ni P."/>
            <person name="Dong W."/>
            <person name="Hu S."/>
            <person name="Zeng C."/>
            <person name="Zhang J."/>
            <person name="Zhang Y."/>
            <person name="Li R."/>
            <person name="Xu Z."/>
            <person name="Li S."/>
            <person name="Li X."/>
            <person name="Zheng H."/>
            <person name="Cong L."/>
            <person name="Lin L."/>
            <person name="Yin J."/>
            <person name="Geng J."/>
            <person name="Li G."/>
            <person name="Shi J."/>
            <person name="Liu J."/>
            <person name="Lv H."/>
            <person name="Li J."/>
            <person name="Wang J."/>
            <person name="Deng Y."/>
            <person name="Ran L."/>
            <person name="Shi X."/>
            <person name="Wang X."/>
            <person name="Wu Q."/>
            <person name="Li C."/>
            <person name="Ren X."/>
            <person name="Wang J."/>
            <person name="Wang X."/>
            <person name="Li D."/>
            <person name="Liu D."/>
            <person name="Zhang X."/>
            <person name="Ji Z."/>
            <person name="Zhao W."/>
            <person name="Sun Y."/>
            <person name="Zhang Z."/>
            <person name="Bao J."/>
            <person name="Han Y."/>
            <person name="Dong L."/>
            <person name="Ji J."/>
            <person name="Chen P."/>
            <person name="Wu S."/>
            <person name="Liu J."/>
            <person name="Xiao Y."/>
            <person name="Bu D."/>
            <person name="Tan J."/>
            <person name="Yang L."/>
            <person name="Ye C."/>
            <person name="Zhang J."/>
            <person name="Xu J."/>
            <person name="Zhou Y."/>
            <person name="Yu Y."/>
            <person name="Zhang B."/>
            <person name="Zhuang S."/>
            <person name="Wei H."/>
            <person name="Liu B."/>
            <person name="Lei M."/>
            <person name="Yu H."/>
            <person name="Li Y."/>
            <person name="Xu H."/>
            <person name="Wei S."/>
            <person name="He X."/>
            <person name="Fang L."/>
            <person name="Zhang Z."/>
            <person name="Zhang Y."/>
            <person name="Huang X."/>
            <person name="Su Z."/>
            <person name="Tong W."/>
            <person name="Li J."/>
            <person name="Tong Z."/>
            <person name="Li S."/>
            <person name="Ye J."/>
            <person name="Wang L."/>
            <person name="Fang L."/>
            <person name="Lei T."/>
            <person name="Chen C."/>
            <person name="Chen H."/>
            <person name="Xu Z."/>
            <person name="Li H."/>
            <person name="Huang H."/>
            <person name="Zhang F."/>
            <person name="Xu H."/>
            <person name="Li N."/>
            <person name="Zhao C."/>
            <person name="Li S."/>
            <person name="Dong L."/>
            <person name="Huang Y."/>
            <person name="Li L."/>
            <person name="Xi Y."/>
            <person name="Qi Q."/>
            <person name="Li W."/>
            <person name="Zhang B."/>
            <person name="Hu W."/>
            <person name="Zhang Y."/>
            <person name="Tian X."/>
            <person name="Jiao Y."/>
            <person name="Liang X."/>
            <person name="Jin J."/>
            <person name="Gao L."/>
            <person name="Zheng W."/>
            <person name="Hao B."/>
            <person name="Liu S."/>
            <person name="Wang W."/>
            <person name="Yuan L."/>
            <person name="Cao M."/>
            <person name="McDermott J."/>
            <person name="Samudrala R."/>
            <person name="Wang J."/>
            <person name="Wong G.K."/>
            <person name="Yang H."/>
        </authorList>
    </citation>
    <scope>NUCLEOTIDE SEQUENCE [LARGE SCALE GENOMIC DNA]</scope>
</reference>
<dbReference type="SUPFAM" id="SSF144256">
    <property type="entry name" value="TSP9-like"/>
    <property type="match status" value="1"/>
</dbReference>
<organism evidence="2">
    <name type="scientific">Oryza sativa subsp. japonica</name>
    <name type="common">Rice</name>
    <dbReference type="NCBI Taxonomy" id="39947"/>
    <lineage>
        <taxon>Eukaryota</taxon>
        <taxon>Viridiplantae</taxon>
        <taxon>Streptophyta</taxon>
        <taxon>Embryophyta</taxon>
        <taxon>Tracheophyta</taxon>
        <taxon>Spermatophyta</taxon>
        <taxon>Magnoliopsida</taxon>
        <taxon>Liliopsida</taxon>
        <taxon>Poales</taxon>
        <taxon>Poaceae</taxon>
        <taxon>BOP clade</taxon>
        <taxon>Oryzoideae</taxon>
        <taxon>Oryzeae</taxon>
        <taxon>Oryzinae</taxon>
        <taxon>Oryza</taxon>
        <taxon>Oryza sativa</taxon>
    </lineage>
</organism>
<dbReference type="InterPro" id="IPR037244">
    <property type="entry name" value="TSP9_sf"/>
</dbReference>
<dbReference type="PANTHER" id="PTHR36370">
    <property type="entry name" value="THYLAKOID SOLUBLE PHOSPHOPROTEIN"/>
    <property type="match status" value="1"/>
</dbReference>
<reference evidence="2" key="2">
    <citation type="submission" date="2008-12" db="EMBL/GenBank/DDBJ databases">
        <title>Improved gene annotation of the rice (Oryza sativa) genomes.</title>
        <authorList>
            <person name="Wang J."/>
            <person name="Li R."/>
            <person name="Fan W."/>
            <person name="Huang Q."/>
            <person name="Zhang J."/>
            <person name="Zhou Y."/>
            <person name="Hu Y."/>
            <person name="Zi S."/>
            <person name="Li J."/>
            <person name="Ni P."/>
            <person name="Zheng H."/>
            <person name="Zhang Y."/>
            <person name="Zhao M."/>
            <person name="Hao Q."/>
            <person name="McDermott J."/>
            <person name="Samudrala R."/>
            <person name="Kristiansen K."/>
            <person name="Wong G.K.-S."/>
        </authorList>
    </citation>
    <scope>NUCLEOTIDE SEQUENCE</scope>
</reference>
<dbReference type="PANTHER" id="PTHR36370:SF2">
    <property type="entry name" value="THYLAKOID SOLUBLE PHOSPHOPROTEIN TSP9"/>
    <property type="match status" value="1"/>
</dbReference>
<gene>
    <name evidence="2" type="ORF">OsJ_13194</name>
</gene>
<proteinExistence type="predicted"/>
<name>A3AP92_ORYSJ</name>
<sequence length="135" mass="14149">MAVGAHEGEAGAGGGGEEPRRLHLRLHLQEGPARRDRPAAQQGGRRGWRWRSAPTRGKPAPAEEEKSLADFIFGFIFKKDQLVETDPLLNKVDGAPPSGSTVSRKAPAKKPAASAADEEGGGGGFNLGALFAKKG</sequence>
<protein>
    <submittedName>
        <fullName evidence="2">Uncharacterized protein</fullName>
    </submittedName>
</protein>
<feature type="region of interest" description="Disordered" evidence="1">
    <location>
        <begin position="1"/>
        <end position="64"/>
    </location>
</feature>